<evidence type="ECO:0000256" key="3">
    <source>
        <dbReference type="ARBA" id="ARBA00011970"/>
    </source>
</evidence>
<dbReference type="RefSeq" id="XP_003291797.1">
    <property type="nucleotide sequence ID" value="XM_003291749.1"/>
</dbReference>
<dbReference type="InterPro" id="IPR051939">
    <property type="entry name" value="Glycosyltr_41/O-GlcNAc_trsf"/>
</dbReference>
<feature type="non-terminal residue" evidence="10">
    <location>
        <position position="717"/>
    </location>
</feature>
<dbReference type="InterPro" id="IPR011990">
    <property type="entry name" value="TPR-like_helical_dom_sf"/>
</dbReference>
<evidence type="ECO:0000256" key="5">
    <source>
        <dbReference type="ARBA" id="ARBA00022679"/>
    </source>
</evidence>
<dbReference type="AlphaFoldDB" id="F0ZWK6"/>
<sequence>MDEALKIYYILSRLSENTSSKLNNNNDNNNIIVLINNQNSTGFFYMGVTFYENGDSKMALESYKRALELNPIYPEALCNVGVIYKNLGEILPAIEYYQRALQFNPNYLLVKNNLAIAYNDLGTQTKMKGDLVQSKRYYKKSLFYNSKHAETYYNLGVLNSEQRKIEKAIVNYELAIHFNSNYTEALNNLGVIYKDLDNIEQSIHYYQMALKSNPKFSQSLNNLAVIFTMQGKMKEAKQQIKLAVKECPSYAEAYNNLGVIYRDIGKMDHSIKSYEACIQLSPHSLNAHHNKLLALNYSTKFSNNEIFNFHQQWGKQYIEITRIKLLNHLQQQQQIHQQHQHQHQQQQLLQKSLFKKEKLTIGYISGDFFTHSVSYFIEGILHCHDKENFKIICYSNVSKEDKTTERLKSYNHEWRHITGLSAFDVYDIIKRDNVDILVELSGHTCGNRMDVMVLQPAPIQISYIGYPNTTGLETIQYRLTDPIVDPLDTKQLFTESLVRLPHSFLCYYHSGNLLPIGNDYVTPLPVLTNGYITFGSFNIMAKYSDKCLNNWRIILEKSPPSTRLLLKSKPFVCEKTKQSFLKKLAKMGFNTSQIDLIGLFPQQKDHLQYYKMMDISLDTFPYAGTTTTCEALWMGVPVVTLYSPNCHSHNVGKSILTNLDIPSLIAHSESEYVDIALSLSKDIDRLITFRKNLRIIMINSPLCDSINFTKNLELKYK</sequence>
<feature type="repeat" description="TPR" evidence="8">
    <location>
        <begin position="40"/>
        <end position="73"/>
    </location>
</feature>
<dbReference type="VEuPathDB" id="AmoebaDB:DICPUDRAFT_39606"/>
<organism evidence="10 11">
    <name type="scientific">Dictyostelium purpureum</name>
    <name type="common">Slime mold</name>
    <dbReference type="NCBI Taxonomy" id="5786"/>
    <lineage>
        <taxon>Eukaryota</taxon>
        <taxon>Amoebozoa</taxon>
        <taxon>Evosea</taxon>
        <taxon>Eumycetozoa</taxon>
        <taxon>Dictyostelia</taxon>
        <taxon>Dictyosteliales</taxon>
        <taxon>Dictyosteliaceae</taxon>
        <taxon>Dictyostelium</taxon>
    </lineage>
</organism>
<comment type="similarity">
    <text evidence="2">Belongs to the glycosyltransferase 41 family. O-GlcNAc transferase subfamily.</text>
</comment>
<dbReference type="OMA" id="CALTYCG"/>
<dbReference type="Pfam" id="PF13181">
    <property type="entry name" value="TPR_8"/>
    <property type="match status" value="3"/>
</dbReference>
<dbReference type="Gene3D" id="3.40.50.2000">
    <property type="entry name" value="Glycogen Phosphorylase B"/>
    <property type="match status" value="1"/>
</dbReference>
<dbReference type="EMBL" id="GL871238">
    <property type="protein sequence ID" value="EGC31666.1"/>
    <property type="molecule type" value="Genomic_DNA"/>
</dbReference>
<dbReference type="KEGG" id="dpp:DICPUDRAFT_39606"/>
<keyword evidence="4" id="KW-0328">Glycosyltransferase</keyword>
<keyword evidence="7 8" id="KW-0802">TPR repeat</keyword>
<dbReference type="Pfam" id="PF13844">
    <property type="entry name" value="Glyco_transf_41"/>
    <property type="match status" value="2"/>
</dbReference>
<dbReference type="InterPro" id="IPR029489">
    <property type="entry name" value="OGT/SEC/SPY_C"/>
</dbReference>
<comment type="pathway">
    <text evidence="1">Protein modification; protein glycosylation.</text>
</comment>
<dbReference type="PANTHER" id="PTHR44835:SF1">
    <property type="entry name" value="PROTEIN O-GLCNAC TRANSFERASE"/>
    <property type="match status" value="1"/>
</dbReference>
<dbReference type="PANTHER" id="PTHR44835">
    <property type="entry name" value="UDP-N-ACETYLGLUCOSAMINE--PEPTIDE N-ACETYLGLUCOSAMINYLTRANSFERASE SPINDLY-RELATED"/>
    <property type="match status" value="1"/>
</dbReference>
<evidence type="ECO:0000256" key="8">
    <source>
        <dbReference type="PROSITE-ProRule" id="PRU00339"/>
    </source>
</evidence>
<evidence type="ECO:0000256" key="1">
    <source>
        <dbReference type="ARBA" id="ARBA00004922"/>
    </source>
</evidence>
<evidence type="ECO:0000313" key="11">
    <source>
        <dbReference type="Proteomes" id="UP000001064"/>
    </source>
</evidence>
<accession>F0ZWK6</accession>
<feature type="repeat" description="TPR" evidence="8">
    <location>
        <begin position="251"/>
        <end position="284"/>
    </location>
</feature>
<dbReference type="SUPFAM" id="SSF48452">
    <property type="entry name" value="TPR-like"/>
    <property type="match status" value="2"/>
</dbReference>
<dbReference type="SMART" id="SM00028">
    <property type="entry name" value="TPR"/>
    <property type="match status" value="7"/>
</dbReference>
<dbReference type="GO" id="GO:0097363">
    <property type="term" value="F:protein O-acetylglucosaminyltransferase activity"/>
    <property type="evidence" value="ECO:0007669"/>
    <property type="project" value="UniProtKB-EC"/>
</dbReference>
<dbReference type="Proteomes" id="UP000001064">
    <property type="component" value="Unassembled WGS sequence"/>
</dbReference>
<dbReference type="EC" id="2.4.1.255" evidence="3"/>
<evidence type="ECO:0000256" key="7">
    <source>
        <dbReference type="ARBA" id="ARBA00022803"/>
    </source>
</evidence>
<name>F0ZWK6_DICPU</name>
<dbReference type="InParanoid" id="F0ZWK6"/>
<dbReference type="OrthoDB" id="17413at2759"/>
<feature type="repeat" description="TPR" evidence="8">
    <location>
        <begin position="183"/>
        <end position="216"/>
    </location>
</feature>
<evidence type="ECO:0000256" key="4">
    <source>
        <dbReference type="ARBA" id="ARBA00022676"/>
    </source>
</evidence>
<dbReference type="PROSITE" id="PS50005">
    <property type="entry name" value="TPR"/>
    <property type="match status" value="5"/>
</dbReference>
<feature type="domain" description="O-GlcNAc transferase C-terminal" evidence="9">
    <location>
        <begin position="528"/>
        <end position="712"/>
    </location>
</feature>
<dbReference type="Gene3D" id="3.40.50.11380">
    <property type="match status" value="1"/>
</dbReference>
<evidence type="ECO:0000259" key="9">
    <source>
        <dbReference type="Pfam" id="PF13844"/>
    </source>
</evidence>
<protein>
    <recommendedName>
        <fullName evidence="3">protein O-GlcNAc transferase</fullName>
        <ecNumber evidence="3">2.4.1.255</ecNumber>
    </recommendedName>
</protein>
<dbReference type="eggNOG" id="KOG4626">
    <property type="taxonomic scope" value="Eukaryota"/>
</dbReference>
<feature type="repeat" description="TPR" evidence="8">
    <location>
        <begin position="149"/>
        <end position="182"/>
    </location>
</feature>
<evidence type="ECO:0000313" key="10">
    <source>
        <dbReference type="EMBL" id="EGC31666.1"/>
    </source>
</evidence>
<dbReference type="GeneID" id="10505545"/>
<dbReference type="STRING" id="5786.F0ZWK6"/>
<feature type="repeat" description="TPR" evidence="8">
    <location>
        <begin position="74"/>
        <end position="107"/>
    </location>
</feature>
<evidence type="ECO:0000256" key="6">
    <source>
        <dbReference type="ARBA" id="ARBA00022737"/>
    </source>
</evidence>
<keyword evidence="6" id="KW-0677">Repeat</keyword>
<dbReference type="Pfam" id="PF00515">
    <property type="entry name" value="TPR_1"/>
    <property type="match status" value="2"/>
</dbReference>
<dbReference type="UniPathway" id="UPA00378"/>
<keyword evidence="11" id="KW-1185">Reference proteome</keyword>
<feature type="domain" description="O-GlcNAc transferase C-terminal" evidence="9">
    <location>
        <begin position="347"/>
        <end position="509"/>
    </location>
</feature>
<reference evidence="11" key="1">
    <citation type="journal article" date="2011" name="Genome Biol.">
        <title>Comparative genomics of the social amoebae Dictyostelium discoideum and Dictyostelium purpureum.</title>
        <authorList>
            <consortium name="US DOE Joint Genome Institute (JGI-PGF)"/>
            <person name="Sucgang R."/>
            <person name="Kuo A."/>
            <person name="Tian X."/>
            <person name="Salerno W."/>
            <person name="Parikh A."/>
            <person name="Feasley C.L."/>
            <person name="Dalin E."/>
            <person name="Tu H."/>
            <person name="Huang E."/>
            <person name="Barry K."/>
            <person name="Lindquist E."/>
            <person name="Shapiro H."/>
            <person name="Bruce D."/>
            <person name="Schmutz J."/>
            <person name="Salamov A."/>
            <person name="Fey P."/>
            <person name="Gaudet P."/>
            <person name="Anjard C."/>
            <person name="Babu M.M."/>
            <person name="Basu S."/>
            <person name="Bushmanova Y."/>
            <person name="van der Wel H."/>
            <person name="Katoh-Kurasawa M."/>
            <person name="Dinh C."/>
            <person name="Coutinho P.M."/>
            <person name="Saito T."/>
            <person name="Elias M."/>
            <person name="Schaap P."/>
            <person name="Kay R.R."/>
            <person name="Henrissat B."/>
            <person name="Eichinger L."/>
            <person name="Rivero F."/>
            <person name="Putnam N.H."/>
            <person name="West C.M."/>
            <person name="Loomis W.F."/>
            <person name="Chisholm R.L."/>
            <person name="Shaulsky G."/>
            <person name="Strassmann J.E."/>
            <person name="Queller D.C."/>
            <person name="Kuspa A."/>
            <person name="Grigoriev I.V."/>
        </authorList>
    </citation>
    <scope>NUCLEOTIDE SEQUENCE [LARGE SCALE GENOMIC DNA]</scope>
    <source>
        <strain evidence="11">QSDP1</strain>
    </source>
</reference>
<dbReference type="InterPro" id="IPR019734">
    <property type="entry name" value="TPR_rpt"/>
</dbReference>
<gene>
    <name evidence="10" type="ORF">DICPUDRAFT_39606</name>
</gene>
<evidence type="ECO:0000256" key="2">
    <source>
        <dbReference type="ARBA" id="ARBA00005386"/>
    </source>
</evidence>
<dbReference type="PROSITE" id="PS50293">
    <property type="entry name" value="TPR_REGION"/>
    <property type="match status" value="4"/>
</dbReference>
<proteinExistence type="inferred from homology"/>
<keyword evidence="5" id="KW-0808">Transferase</keyword>
<dbReference type="Gene3D" id="1.25.40.10">
    <property type="entry name" value="Tetratricopeptide repeat domain"/>
    <property type="match status" value="3"/>
</dbReference>